<dbReference type="PANTHER" id="PTHR24094:SF15">
    <property type="entry name" value="AMP-DEPENDENT SYNTHETASE_LIGASE DOMAIN-CONTAINING PROTEIN-RELATED"/>
    <property type="match status" value="1"/>
</dbReference>
<evidence type="ECO:0000259" key="1">
    <source>
        <dbReference type="Pfam" id="PF07510"/>
    </source>
</evidence>
<dbReference type="PANTHER" id="PTHR24094">
    <property type="entry name" value="SECRETED PROTEIN"/>
    <property type="match status" value="1"/>
</dbReference>
<accession>A0A7X5XCP8</accession>
<sequence length="188" mass="20449">MTTLRRGVEDLPVADEDRTGYERSKFKHWIDEDGDGCNTRAEVLIAEAVVPPTVGPRCSLSGGLWRSYYDEADQTSARALDIDHVVPLAESWDSGASAWTPAERQAYANDLGDARALVAVTARENRSKADQDPAAWLPSSTGARCRYVGEWVAVKTRWGLSVDPMEADALEQVAAGCPDTELAVVLAR</sequence>
<dbReference type="Pfam" id="PF07510">
    <property type="entry name" value="GmrSD_C"/>
    <property type="match status" value="1"/>
</dbReference>
<evidence type="ECO:0000313" key="3">
    <source>
        <dbReference type="Proteomes" id="UP000536624"/>
    </source>
</evidence>
<feature type="domain" description="GmrSD restriction endonucleases C-terminal" evidence="1">
    <location>
        <begin position="66"/>
        <end position="170"/>
    </location>
</feature>
<dbReference type="InterPro" id="IPR011089">
    <property type="entry name" value="GmrSD_C"/>
</dbReference>
<organism evidence="2 3">
    <name type="scientific">Streptomyces malaysiensis</name>
    <dbReference type="NCBI Taxonomy" id="92644"/>
    <lineage>
        <taxon>Bacteria</taxon>
        <taxon>Bacillati</taxon>
        <taxon>Actinomycetota</taxon>
        <taxon>Actinomycetes</taxon>
        <taxon>Kitasatosporales</taxon>
        <taxon>Streptomycetaceae</taxon>
        <taxon>Streptomyces</taxon>
        <taxon>Streptomyces violaceusniger group</taxon>
    </lineage>
</organism>
<reference evidence="2 3" key="1">
    <citation type="submission" date="2020-02" db="EMBL/GenBank/DDBJ databases">
        <title>Streptomyces malaysiensis DSM14702 (JHCC583434, PFL_A843) Genome sequencing and assembly.</title>
        <authorList>
            <person name="Samborskyy M."/>
        </authorList>
    </citation>
    <scope>NUCLEOTIDE SEQUENCE [LARGE SCALE GENOMIC DNA]</scope>
    <source>
        <strain evidence="2 3">DSM 14702</strain>
    </source>
</reference>
<name>A0A7X5XCP8_STRMQ</name>
<protein>
    <submittedName>
        <fullName evidence="2">S-layer domain protein</fullName>
    </submittedName>
</protein>
<dbReference type="Proteomes" id="UP000536624">
    <property type="component" value="Unassembled WGS sequence"/>
</dbReference>
<dbReference type="AlphaFoldDB" id="A0A7X5XCP8"/>
<evidence type="ECO:0000313" key="2">
    <source>
        <dbReference type="EMBL" id="NIY69521.1"/>
    </source>
</evidence>
<comment type="caution">
    <text evidence="2">The sequence shown here is derived from an EMBL/GenBank/DDBJ whole genome shotgun (WGS) entry which is preliminary data.</text>
</comment>
<gene>
    <name evidence="2" type="ORF">SMALB_7645</name>
</gene>
<proteinExistence type="predicted"/>
<dbReference type="EMBL" id="JAALLH010000002">
    <property type="protein sequence ID" value="NIY69521.1"/>
    <property type="molecule type" value="Genomic_DNA"/>
</dbReference>